<organism evidence="1">
    <name type="scientific">Xenorhabdus bovienii str. puntauvense</name>
    <dbReference type="NCBI Taxonomy" id="1398201"/>
    <lineage>
        <taxon>Bacteria</taxon>
        <taxon>Pseudomonadati</taxon>
        <taxon>Pseudomonadota</taxon>
        <taxon>Gammaproteobacteria</taxon>
        <taxon>Enterobacterales</taxon>
        <taxon>Morganellaceae</taxon>
        <taxon>Xenorhabdus</taxon>
    </lineage>
</organism>
<comment type="caution">
    <text evidence="1">The sequence shown here is derived from an EMBL/GenBank/DDBJ whole genome shotgun (WGS) entry which is preliminary data.</text>
</comment>
<dbReference type="HOGENOM" id="CLU_3013268_0_0_6"/>
<gene>
    <name evidence="1" type="ORF">XBP1_1540003</name>
</gene>
<reference evidence="1" key="1">
    <citation type="submission" date="2013-07" db="EMBL/GenBank/DDBJ databases">
        <title>Sub-species coevolution in mutualistic symbiosis.</title>
        <authorList>
            <person name="Murfin K."/>
            <person name="Klassen J."/>
            <person name="Lee M."/>
            <person name="Forst S."/>
            <person name="Stock P."/>
            <person name="Goodrich-Blair H."/>
        </authorList>
    </citation>
    <scope>NUCLEOTIDE SEQUENCE [LARGE SCALE GENOMIC DNA]</scope>
    <source>
        <strain evidence="1">Puntauvense</strain>
    </source>
</reference>
<name>A0A077N0Z0_XENBV</name>
<dbReference type="Proteomes" id="UP000028511">
    <property type="component" value="Unassembled WGS sequence"/>
</dbReference>
<proteinExistence type="predicted"/>
<evidence type="ECO:0000313" key="1">
    <source>
        <dbReference type="EMBL" id="CDG95736.1"/>
    </source>
</evidence>
<protein>
    <submittedName>
        <fullName evidence="1">Uncharacterized protein</fullName>
    </submittedName>
</protein>
<dbReference type="AlphaFoldDB" id="A0A077N0Z0"/>
<accession>A0A077N0Z0</accession>
<sequence>MLFLLVFIQIFIHRKMFIFGQVEIGKTYKQRKSHENKKQVRCYLKAQNRGELILSD</sequence>
<dbReference type="EMBL" id="CBSW010000062">
    <property type="protein sequence ID" value="CDG95736.1"/>
    <property type="molecule type" value="Genomic_DNA"/>
</dbReference>